<dbReference type="Proteomes" id="UP001363151">
    <property type="component" value="Unassembled WGS sequence"/>
</dbReference>
<accession>A0ABR1FQA8</accession>
<keyword evidence="1" id="KW-0175">Coiled coil</keyword>
<reference evidence="2 3" key="1">
    <citation type="submission" date="2024-03" db="EMBL/GenBank/DDBJ databases">
        <title>Aureococcus anophagefferens CCMP1851 and Kratosvirus quantuckense: Draft genome of a second virus-susceptible host strain in the model system.</title>
        <authorList>
            <person name="Chase E."/>
            <person name="Truchon A.R."/>
            <person name="Schepens W."/>
            <person name="Wilhelm S.W."/>
        </authorList>
    </citation>
    <scope>NUCLEOTIDE SEQUENCE [LARGE SCALE GENOMIC DNA]</scope>
    <source>
        <strain evidence="2 3">CCMP1851</strain>
    </source>
</reference>
<organism evidence="2 3">
    <name type="scientific">Aureococcus anophagefferens</name>
    <name type="common">Harmful bloom alga</name>
    <dbReference type="NCBI Taxonomy" id="44056"/>
    <lineage>
        <taxon>Eukaryota</taxon>
        <taxon>Sar</taxon>
        <taxon>Stramenopiles</taxon>
        <taxon>Ochrophyta</taxon>
        <taxon>Pelagophyceae</taxon>
        <taxon>Pelagomonadales</taxon>
        <taxon>Pelagomonadaceae</taxon>
        <taxon>Aureococcus</taxon>
    </lineage>
</organism>
<evidence type="ECO:0000256" key="1">
    <source>
        <dbReference type="SAM" id="Coils"/>
    </source>
</evidence>
<gene>
    <name evidence="2" type="ORF">SO694_00066159</name>
</gene>
<comment type="caution">
    <text evidence="2">The sequence shown here is derived from an EMBL/GenBank/DDBJ whole genome shotgun (WGS) entry which is preliminary data.</text>
</comment>
<evidence type="ECO:0000313" key="2">
    <source>
        <dbReference type="EMBL" id="KAK7235662.1"/>
    </source>
</evidence>
<dbReference type="EMBL" id="JBBJCI010000291">
    <property type="protein sequence ID" value="KAK7235662.1"/>
    <property type="molecule type" value="Genomic_DNA"/>
</dbReference>
<sequence>MPKESRPIVPEIVYAAEPVVDKDDQIRSLQDEVQRLNRELTNARKAFELQAMHFALPKDDHRRKSIITLDKPDHEADLIPKVAALEEENAKLKRQLENARKGFELQALHYALPAEDKRRASIVKLDKDQLEVLRVEEDVDGTDALFNCLAASAASRDIDTPEAAYDTMCAPVVEDSSYTMCGTINAK</sequence>
<name>A0ABR1FQA8_AURAN</name>
<proteinExistence type="predicted"/>
<keyword evidence="3" id="KW-1185">Reference proteome</keyword>
<feature type="coiled-coil region" evidence="1">
    <location>
        <begin position="19"/>
        <end position="46"/>
    </location>
</feature>
<protein>
    <submittedName>
        <fullName evidence="2">Uncharacterized protein</fullName>
    </submittedName>
</protein>
<evidence type="ECO:0000313" key="3">
    <source>
        <dbReference type="Proteomes" id="UP001363151"/>
    </source>
</evidence>